<dbReference type="InterPro" id="IPR020288">
    <property type="entry name" value="Sheath_initiator"/>
</dbReference>
<dbReference type="AlphaFoldDB" id="A0A2S0PED5"/>
<protein>
    <recommendedName>
        <fullName evidence="3">DUF2634 domain-containing protein</fullName>
    </recommendedName>
</protein>
<dbReference type="OrthoDB" id="9812969at2"/>
<name>A0A2S0PED5_9NEIS</name>
<dbReference type="Pfam" id="PF10934">
    <property type="entry name" value="Sheath_initiator"/>
    <property type="match status" value="1"/>
</dbReference>
<sequence length="117" mass="13498">MRVRRVDADNDWTFGQGRASYAGTSESVAQRVRTRLLSFMMDWFLDLDHGLPWLGDMERPADLTQVERDIKRQILKTEGVAEITSFEMEQDTATRKLRIVTTLRDVYGGESTVDVDR</sequence>
<evidence type="ECO:0000313" key="1">
    <source>
        <dbReference type="EMBL" id="AVY95744.1"/>
    </source>
</evidence>
<keyword evidence="2" id="KW-1185">Reference proteome</keyword>
<evidence type="ECO:0000313" key="2">
    <source>
        <dbReference type="Proteomes" id="UP000244173"/>
    </source>
</evidence>
<dbReference type="Proteomes" id="UP000244173">
    <property type="component" value="Chromosome"/>
</dbReference>
<dbReference type="RefSeq" id="WP_107890135.1">
    <property type="nucleotide sequence ID" value="NZ_CP028519.1"/>
</dbReference>
<dbReference type="EMBL" id="CP028519">
    <property type="protein sequence ID" value="AVY95744.1"/>
    <property type="molecule type" value="Genomic_DNA"/>
</dbReference>
<evidence type="ECO:0008006" key="3">
    <source>
        <dbReference type="Google" id="ProtNLM"/>
    </source>
</evidence>
<proteinExistence type="predicted"/>
<dbReference type="KEGG" id="maer:DAI18_18110"/>
<accession>A0A2S0PED5</accession>
<reference evidence="1 2" key="1">
    <citation type="submission" date="2018-04" db="EMBL/GenBank/DDBJ databases">
        <title>Denitrifier Microvirgula.</title>
        <authorList>
            <person name="Anderson E."/>
            <person name="Jang J."/>
            <person name="Ishii S."/>
        </authorList>
    </citation>
    <scope>NUCLEOTIDE SEQUENCE [LARGE SCALE GENOMIC DNA]</scope>
    <source>
        <strain evidence="1 2">BE2.4</strain>
    </source>
</reference>
<gene>
    <name evidence="1" type="ORF">DAI18_18110</name>
</gene>
<organism evidence="1 2">
    <name type="scientific">Microvirgula aerodenitrificans</name>
    <dbReference type="NCBI Taxonomy" id="57480"/>
    <lineage>
        <taxon>Bacteria</taxon>
        <taxon>Pseudomonadati</taxon>
        <taxon>Pseudomonadota</taxon>
        <taxon>Betaproteobacteria</taxon>
        <taxon>Neisseriales</taxon>
        <taxon>Aquaspirillaceae</taxon>
        <taxon>Microvirgula</taxon>
    </lineage>
</organism>